<dbReference type="InterPro" id="IPR046348">
    <property type="entry name" value="SIS_dom_sf"/>
</dbReference>
<accession>M1ZKE8</accession>
<dbReference type="EMBL" id="LT669839">
    <property type="protein sequence ID" value="SHD76280.1"/>
    <property type="molecule type" value="Genomic_DNA"/>
</dbReference>
<organism evidence="3 4">
    <name type="scientific">[Clostridium] ultunense Esp</name>
    <dbReference type="NCBI Taxonomy" id="1288971"/>
    <lineage>
        <taxon>Bacteria</taxon>
        <taxon>Bacillati</taxon>
        <taxon>Bacillota</taxon>
        <taxon>Tissierellia</taxon>
        <taxon>Tissierellales</taxon>
        <taxon>Tepidimicrobiaceae</taxon>
        <taxon>Schnuerera</taxon>
    </lineage>
</organism>
<dbReference type="GO" id="GO:0004360">
    <property type="term" value="F:glutamine-fructose-6-phosphate transaminase (isomerizing) activity"/>
    <property type="evidence" value="ECO:0007669"/>
    <property type="project" value="TreeGrafter"/>
</dbReference>
<dbReference type="GO" id="GO:0097367">
    <property type="term" value="F:carbohydrate derivative binding"/>
    <property type="evidence" value="ECO:0007669"/>
    <property type="project" value="InterPro"/>
</dbReference>
<evidence type="ECO:0000259" key="2">
    <source>
        <dbReference type="PROSITE" id="PS51464"/>
    </source>
</evidence>
<evidence type="ECO:0000256" key="1">
    <source>
        <dbReference type="ARBA" id="ARBA00022737"/>
    </source>
</evidence>
<dbReference type="RefSeq" id="WP_005585269.1">
    <property type="nucleotide sequence ID" value="NZ_LT669839.1"/>
</dbReference>
<name>M1ZKE8_9FIRM</name>
<dbReference type="OrthoDB" id="5150296at2"/>
<keyword evidence="1" id="KW-0677">Repeat</keyword>
<sequence length="368" mass="40930">MPKIDDGQLKKSIMWEYIGEIKGLLSNNNYALAAKELLKQIDIDKLNEIIFVAHGSSYNVSVIASHWLGEFAGVKSRCFMPMSFNYHINTSDTIYDREETLIVAISQTGTSRGTIEAIEHAKKLGYKVLTITDVIDTPVANLGDYYLNIGCGEENSNAKTKGVCCTLVLLEIFAIELGLLKGALSQEKYKAINKEIDLSIKEIDGVIDKTVDWIKNCEFGTNVKDICFLGYGKNDGTILEGMLKLIETMCIPATSTDIEEFSHGLHRYISKDSHLVIVNTGGIGGNEAIRTYDYFKTKINNCLLINGAEPIIDDKQVINISEKKYTQSALCIMLIFHILSVAIPEKNGLDPNADSNDEYTKFIKTRVE</sequence>
<dbReference type="Proteomes" id="UP000245423">
    <property type="component" value="Chromosome 1"/>
</dbReference>
<gene>
    <name evidence="3" type="ORF">CUESP1_0903</name>
</gene>
<keyword evidence="4" id="KW-1185">Reference proteome</keyword>
<dbReference type="CDD" id="cd05008">
    <property type="entry name" value="SIS_GlmS_GlmD_1"/>
    <property type="match status" value="1"/>
</dbReference>
<dbReference type="PANTHER" id="PTHR10937">
    <property type="entry name" value="GLUCOSAMINE--FRUCTOSE-6-PHOSPHATE AMINOTRANSFERASE, ISOMERIZING"/>
    <property type="match status" value="1"/>
</dbReference>
<feature type="domain" description="SIS" evidence="2">
    <location>
        <begin position="33"/>
        <end position="183"/>
    </location>
</feature>
<dbReference type="SUPFAM" id="SSF53697">
    <property type="entry name" value="SIS domain"/>
    <property type="match status" value="1"/>
</dbReference>
<proteinExistence type="predicted"/>
<dbReference type="HOGENOM" id="CLU_012520_1_0_9"/>
<dbReference type="GO" id="GO:0006487">
    <property type="term" value="P:protein N-linked glycosylation"/>
    <property type="evidence" value="ECO:0007669"/>
    <property type="project" value="TreeGrafter"/>
</dbReference>
<reference evidence="3 4" key="1">
    <citation type="submission" date="2016-11" db="EMBL/GenBank/DDBJ databases">
        <authorList>
            <person name="Manzoor S."/>
        </authorList>
    </citation>
    <scope>NUCLEOTIDE SEQUENCE [LARGE SCALE GENOMIC DNA]</scope>
    <source>
        <strain evidence="3">Clostridium ultunense strain Esp</strain>
    </source>
</reference>
<protein>
    <recommendedName>
        <fullName evidence="2">SIS domain-containing protein</fullName>
    </recommendedName>
</protein>
<dbReference type="PROSITE" id="PS51464">
    <property type="entry name" value="SIS"/>
    <property type="match status" value="1"/>
</dbReference>
<evidence type="ECO:0000313" key="4">
    <source>
        <dbReference type="Proteomes" id="UP000245423"/>
    </source>
</evidence>
<evidence type="ECO:0000313" key="3">
    <source>
        <dbReference type="EMBL" id="SHD76280.1"/>
    </source>
</evidence>
<dbReference type="InterPro" id="IPR035466">
    <property type="entry name" value="GlmS/AgaS_SIS"/>
</dbReference>
<dbReference type="GO" id="GO:0006047">
    <property type="term" value="P:UDP-N-acetylglucosamine metabolic process"/>
    <property type="evidence" value="ECO:0007669"/>
    <property type="project" value="TreeGrafter"/>
</dbReference>
<dbReference type="PANTHER" id="PTHR10937:SF17">
    <property type="entry name" value="GLUCOSAMINE-FRUCTOSE-6-PHOSPHATE AMINOTRANSFERASE"/>
    <property type="match status" value="1"/>
</dbReference>
<dbReference type="AlphaFoldDB" id="M1ZKE8"/>
<dbReference type="Pfam" id="PF01380">
    <property type="entry name" value="SIS"/>
    <property type="match status" value="1"/>
</dbReference>
<dbReference type="Gene3D" id="3.40.50.10490">
    <property type="entry name" value="Glucose-6-phosphate isomerase like protein, domain 1"/>
    <property type="match status" value="2"/>
</dbReference>
<dbReference type="InterPro" id="IPR001347">
    <property type="entry name" value="SIS_dom"/>
</dbReference>
<dbReference type="GO" id="GO:0006002">
    <property type="term" value="P:fructose 6-phosphate metabolic process"/>
    <property type="evidence" value="ECO:0007669"/>
    <property type="project" value="TreeGrafter"/>
</dbReference>